<dbReference type="InterPro" id="IPR000209">
    <property type="entry name" value="Peptidase_S8/S53_dom"/>
</dbReference>
<dbReference type="SUPFAM" id="SSF52743">
    <property type="entry name" value="Subtilisin-like"/>
    <property type="match status" value="1"/>
</dbReference>
<dbReference type="InterPro" id="IPR008964">
    <property type="entry name" value="Invasin/intimin_cell_adhesion"/>
</dbReference>
<dbReference type="GO" id="GO:0004252">
    <property type="term" value="F:serine-type endopeptidase activity"/>
    <property type="evidence" value="ECO:0007669"/>
    <property type="project" value="UniProtKB-UniRule"/>
</dbReference>
<dbReference type="SUPFAM" id="SSF49373">
    <property type="entry name" value="Invasin/intimin cell-adhesion fragments"/>
    <property type="match status" value="1"/>
</dbReference>
<evidence type="ECO:0000256" key="7">
    <source>
        <dbReference type="PROSITE-ProRule" id="PRU01240"/>
    </source>
</evidence>
<feature type="domain" description="C5a peptidase/Subtilisin-like protease SBT2-like Fn3-like" evidence="13">
    <location>
        <begin position="735"/>
        <end position="850"/>
    </location>
</feature>
<keyword evidence="9" id="KW-1133">Transmembrane helix</keyword>
<feature type="compositionally biased region" description="Acidic residues" evidence="8">
    <location>
        <begin position="2649"/>
        <end position="2662"/>
    </location>
</feature>
<dbReference type="Pfam" id="PF06280">
    <property type="entry name" value="fn3_5"/>
    <property type="match status" value="1"/>
</dbReference>
<feature type="region of interest" description="Disordered" evidence="8">
    <location>
        <begin position="2623"/>
        <end position="2679"/>
    </location>
</feature>
<evidence type="ECO:0000256" key="2">
    <source>
        <dbReference type="ARBA" id="ARBA00022670"/>
    </source>
</evidence>
<name>A0A9D2IVN6_9FIRM</name>
<feature type="active site" description="Charge relay system" evidence="6 7">
    <location>
        <position position="224"/>
    </location>
</feature>
<dbReference type="GO" id="GO:0006508">
    <property type="term" value="P:proteolysis"/>
    <property type="evidence" value="ECO:0007669"/>
    <property type="project" value="UniProtKB-KW"/>
</dbReference>
<keyword evidence="9" id="KW-0812">Transmembrane</keyword>
<comment type="caution">
    <text evidence="14">The sequence shown here is derived from an EMBL/GenBank/DDBJ whole genome shotgun (WGS) entry which is preliminary data.</text>
</comment>
<evidence type="ECO:0000256" key="6">
    <source>
        <dbReference type="PIRSR" id="PIRSR615500-1"/>
    </source>
</evidence>
<feature type="region of interest" description="Disordered" evidence="8">
    <location>
        <begin position="2570"/>
        <end position="2589"/>
    </location>
</feature>
<dbReference type="InterPro" id="IPR036852">
    <property type="entry name" value="Peptidase_S8/S53_dom_sf"/>
</dbReference>
<dbReference type="PROSITE" id="PS51257">
    <property type="entry name" value="PROKAR_LIPOPROTEIN"/>
    <property type="match status" value="1"/>
</dbReference>
<keyword evidence="4 7" id="KW-0378">Hydrolase</keyword>
<dbReference type="PANTHER" id="PTHR45661">
    <property type="entry name" value="SURFACE ANTIGEN"/>
    <property type="match status" value="1"/>
</dbReference>
<dbReference type="PROSITE" id="PS51892">
    <property type="entry name" value="SUBTILASE"/>
    <property type="match status" value="1"/>
</dbReference>
<organism evidence="14 15">
    <name type="scientific">Candidatus Gallimonas intestinigallinarum</name>
    <dbReference type="NCBI Taxonomy" id="2838604"/>
    <lineage>
        <taxon>Bacteria</taxon>
        <taxon>Bacillati</taxon>
        <taxon>Bacillota</taxon>
        <taxon>Clostridia</taxon>
        <taxon>Candidatus Gallimonas</taxon>
    </lineage>
</organism>
<dbReference type="Pfam" id="PF00082">
    <property type="entry name" value="Peptidase_S8"/>
    <property type="match status" value="1"/>
</dbReference>
<evidence type="ECO:0000256" key="4">
    <source>
        <dbReference type="ARBA" id="ARBA00022801"/>
    </source>
</evidence>
<dbReference type="InterPro" id="IPR023828">
    <property type="entry name" value="Peptidase_S8_Ser-AS"/>
</dbReference>
<feature type="signal peptide" evidence="10">
    <location>
        <begin position="1"/>
        <end position="18"/>
    </location>
</feature>
<feature type="compositionally biased region" description="Low complexity" evidence="8">
    <location>
        <begin position="2625"/>
        <end position="2638"/>
    </location>
</feature>
<evidence type="ECO:0000256" key="1">
    <source>
        <dbReference type="ARBA" id="ARBA00011073"/>
    </source>
</evidence>
<accession>A0A9D2IVN6</accession>
<feature type="transmembrane region" description="Helical" evidence="9">
    <location>
        <begin position="2593"/>
        <end position="2618"/>
    </location>
</feature>
<dbReference type="InterPro" id="IPR026906">
    <property type="entry name" value="LRR_5"/>
</dbReference>
<protein>
    <submittedName>
        <fullName evidence="14">Leucine-rich repeat protein</fullName>
    </submittedName>
</protein>
<reference evidence="14" key="2">
    <citation type="submission" date="2021-04" db="EMBL/GenBank/DDBJ databases">
        <authorList>
            <person name="Gilroy R."/>
        </authorList>
    </citation>
    <scope>NUCLEOTIDE SEQUENCE</scope>
    <source>
        <strain evidence="14">CHK33-5263</strain>
    </source>
</reference>
<dbReference type="PANTHER" id="PTHR45661:SF3">
    <property type="entry name" value="IG-LIKE DOMAIN-CONTAINING PROTEIN"/>
    <property type="match status" value="1"/>
</dbReference>
<evidence type="ECO:0000256" key="3">
    <source>
        <dbReference type="ARBA" id="ARBA00022729"/>
    </source>
</evidence>
<dbReference type="PRINTS" id="PR00723">
    <property type="entry name" value="SUBTILISIN"/>
</dbReference>
<gene>
    <name evidence="14" type="ORF">H9812_06940</name>
</gene>
<evidence type="ECO:0000259" key="13">
    <source>
        <dbReference type="Pfam" id="PF06280"/>
    </source>
</evidence>
<comment type="similarity">
    <text evidence="1 7">Belongs to the peptidase S8 family.</text>
</comment>
<dbReference type="Gene3D" id="2.60.40.1710">
    <property type="entry name" value="Subtilisin-like superfamily"/>
    <property type="match status" value="1"/>
</dbReference>
<dbReference type="Pfam" id="PF13306">
    <property type="entry name" value="LRR_5"/>
    <property type="match status" value="7"/>
</dbReference>
<keyword evidence="9" id="KW-0472">Membrane</keyword>
<dbReference type="InterPro" id="IPR046450">
    <property type="entry name" value="PA_dom_sf"/>
</dbReference>
<dbReference type="InterPro" id="IPR010435">
    <property type="entry name" value="C5a/SBT2-like_Fn3"/>
</dbReference>
<dbReference type="Proteomes" id="UP000824044">
    <property type="component" value="Unassembled WGS sequence"/>
</dbReference>
<dbReference type="PROSITE" id="PS00138">
    <property type="entry name" value="SUBTILASE_SER"/>
    <property type="match status" value="1"/>
</dbReference>
<dbReference type="SUPFAM" id="SSF52058">
    <property type="entry name" value="L domain-like"/>
    <property type="match status" value="2"/>
</dbReference>
<feature type="domain" description="PA" evidence="12">
    <location>
        <begin position="512"/>
        <end position="578"/>
    </location>
</feature>
<evidence type="ECO:0000259" key="12">
    <source>
        <dbReference type="Pfam" id="PF02225"/>
    </source>
</evidence>
<feature type="active site" description="Charge relay system" evidence="6 7">
    <location>
        <position position="297"/>
    </location>
</feature>
<dbReference type="Gene3D" id="3.40.50.200">
    <property type="entry name" value="Peptidase S8/S53 domain"/>
    <property type="match status" value="1"/>
</dbReference>
<evidence type="ECO:0000256" key="10">
    <source>
        <dbReference type="SAM" id="SignalP"/>
    </source>
</evidence>
<proteinExistence type="inferred from homology"/>
<feature type="chain" id="PRO_5038789536" evidence="10">
    <location>
        <begin position="19"/>
        <end position="2679"/>
    </location>
</feature>
<evidence type="ECO:0000256" key="9">
    <source>
        <dbReference type="SAM" id="Phobius"/>
    </source>
</evidence>
<dbReference type="InterPro" id="IPR032675">
    <property type="entry name" value="LRR_dom_sf"/>
</dbReference>
<dbReference type="Gene3D" id="2.60.40.1080">
    <property type="match status" value="1"/>
</dbReference>
<sequence>MKAGIRRLLVSLSTLALAGCLGVSAACATPAQMSATQTETGAGSEKIIDVTDTLGDQLNSEQALNEDLLTSAAAQAKTKSDGTRRIIVEMNSDSMLDVYLGSSSVQRRYADFTEYVNGTEGESYAASLAREQSGFLASLNNSSIEYELRHSYTSVVNGVSLVVRDEDVSAIASLSCVKNIIYSEVYAVPQATVTENVVNVYDTGIYDSSEIEYQGEGMLIAVLDTGYDRNHSAFQEMPPEGTEKLSREQVEAQMDNLAASTQGAAISVDDVYYNAKVPFAYDYADDDPDVFPKLSSHGHHVAGIIAGKDENVTAEDGEAFENGETFIGVAPDAQLMICKVFPDLEDGTEGGAETDDLLAALSDCITLGTDVINMSLGVSAGFSREIDETAVNEVYDKVYEAGINLVVAASNAGSSAQSGAYGTTNLTSNPDSGTVGSPSTYAGALSVASISGQKSSYMELSDGTAIYFNESSNAAGEQGDFVEELLDGAQDGTFNFVVVPGYGRANNYTAAVQRALAQGNCIAVVSRGENSFEEKQRIAYEYGAVGCIIYNNESGRIIASLGTGKEIPTCTVTADIGRSLVALGSGTIYLNKDYEAGPFMSDFSSWGPTPDLKIKPEITAHGGEITSSVVGGYSIYSGTSMASPNMAGAVALLRQHVEETTDLTGKDLADRVNSLLMSTATIVRDERGLPYAVRRQGAGLGDIGKAIATESYLYVENSAKPKLELGDDPEREGVYTMEFHVVNTSSSAKNYTLDAVVMTESVSIDNITVSEQSYMLDHAEKEYYVNGEYTADGSMTLEAGGDATVTVTVTLTSDEKAYLDANFENGMYVEGFITLNDAADNGVDLSIPYLAFYGDWLDAPIFDATAYEVSADANNSAIDEEDKTVAAIYESVVIGRYYEGSETYLPLGQYVYDLAEGEESGITASTDKVAIGQSQYGVYEFYAVYFGTLRAVQYMDVTIENTVTGEVVWDETLYNVNKSFSGTPGYAEIGLQPSQFGLKNNTQYTATFKARNYYNGRESEEQTQIFTFYVDYEAPIVYNSSIRYEYDSSDMTRIRNAYLDLYLYDNHYIQAVQLFSYQEADSDVDWATEETGAVDWLTPYAIPVDSSRGAVNRVTIEITDWLDQFMSVEGMTGKYIGVRVDDYALNSGVYLVQLTQPEVNKVDVVASYVDDSGTRVENSIGGQTILMDAGDALNLTDDTGTVEINGTQSVANFEVEVFNYATYACAHNDAHGVQCDFVYDEHAGLTYATGDYYYDASSGTVRQVTANSLPEGYPAGTLFTDIIAQWNGSEYVSRHFVCPACGTEVTFTYNSRNDVLSPTNFTKTSADPMIHDVLWESSDEDVVRVDNGRLYAVGAGEAVISAYAPGAADYPYPFDSDGSQAFTFRVHVTGTAGTVRLEGLSVGSYDNLTTGTSRTVNGNVISVDNGSELILYPSFEPWYLDSVPGLTWRSSDTRMLEVLDSDSTYAHVLCKQEGTAELYLSANGILATFYITIGEEYTVYSMYCYDYNGPGYTDTYVDEDGDARSILVIPANLGITNMGYMVATREGPFYENQNIDTVIIPEGVTTLGLSCFENSSLRRIFLPTSLITLSYNAFRGCEQLEEVIWYDASEDNTGGLSYDADNNSYMVDGVTVSGTVTENRVTWDVFFERTSEMCTSQSLVVGSDAFRDCVRLETFDFSRVTGIYDNAFYNTASLTEADLSDLRFGSARSFYGSGLERVTLSDITQLNTDFFYGTAVERIDYYASTVAPAAFRGMTQLESITFHGPVDVIGENAFAGCTALSSVTFADGATCSAIGESAFAGCSSLTQFDLPAGLVSIGSNAFAGCSALGSVTLDGGDLLASLGNDIFSGCTSLKSISLRGISNYYAEESTIDAGETYIMLVTLGGNEPVLVPPAYPAAGSSDTVTIGEGMTTIYANAYADNLSLEGKTLIIAEGVERIEARAFRGTGIVRVVLPTTLRELGESAFANCGSLESVVFQSDLESVPADLFNGCSSLSEVQIPDSVTEIGARAFAGTAISSLTIGRNVRTIGEAAFMNCAQLTSLTFAADANLAEIGDYAFYGAYISELVLPDSVTTLGAYAFANCPILRDVTISASLENMGEGVFLNDTRLMRAEFRDGASIIGDYAFAALDGTTIVPMPYLAEVIIPASVEAIGSYAFAGNTALAQIDLSGVEFIDSHAFYQTTALESVTLDDATSYIGISAFEESAVRDIDLSGVEYFDARSFYGTSITNTDFADAIEIGDNAFYNCLNISGTVRLPNAVQIYSGAFYVPMQSESGSVSAGNITGVELGDSLVGLGGGAFFNSRIQTIHLPASLEIIGSPAFAGCTGLMRITVDAENETFFVDSTYGALYRYLDNGTYELVAVPNGLQMREVGDDMRPYVILDGTSRIGDFAMAYCRNIHAVEIPASVKSIGPSAFFYMGIGLIADAIDTVPREYYPKYIFKGLQAPVIEATTDSTETVTLIDLYDNFSYMVGYQMADMIIPVNATGFETVVYEFFFGNQYYSEEVITEGTQALLDWLIALDVGSLTLEDEEEVMRMNTNYNMLTDGQKAFLADYVDKLQSAVDRIAELKGETPDPDNPPDVPPEEQPDTSNLGLIIGLSAAGVVIVVAAVVIVLLLLRRRKGNAPEAAAQPEQAELSEASEENQPTSDDADTASETAEESTQESAPASDAAEEKGEEE</sequence>
<evidence type="ECO:0000313" key="14">
    <source>
        <dbReference type="EMBL" id="HIZ25183.1"/>
    </source>
</evidence>
<dbReference type="InterPro" id="IPR015500">
    <property type="entry name" value="Peptidase_S8_subtilisin-rel"/>
</dbReference>
<keyword evidence="3 10" id="KW-0732">Signal</keyword>
<evidence type="ECO:0000256" key="8">
    <source>
        <dbReference type="SAM" id="MobiDB-lite"/>
    </source>
</evidence>
<dbReference type="GO" id="GO:0016020">
    <property type="term" value="C:membrane"/>
    <property type="evidence" value="ECO:0007669"/>
    <property type="project" value="InterPro"/>
</dbReference>
<reference evidence="14" key="1">
    <citation type="journal article" date="2021" name="PeerJ">
        <title>Extensive microbial diversity within the chicken gut microbiome revealed by metagenomics and culture.</title>
        <authorList>
            <person name="Gilroy R."/>
            <person name="Ravi A."/>
            <person name="Getino M."/>
            <person name="Pursley I."/>
            <person name="Horton D.L."/>
            <person name="Alikhan N.F."/>
            <person name="Baker D."/>
            <person name="Gharbi K."/>
            <person name="Hall N."/>
            <person name="Watson M."/>
            <person name="Adriaenssens E.M."/>
            <person name="Foster-Nyarko E."/>
            <person name="Jarju S."/>
            <person name="Secka A."/>
            <person name="Antonio M."/>
            <person name="Oren A."/>
            <person name="Chaudhuri R.R."/>
            <person name="La Ragione R."/>
            <person name="Hildebrand F."/>
            <person name="Pallen M.J."/>
        </authorList>
    </citation>
    <scope>NUCLEOTIDE SEQUENCE</scope>
    <source>
        <strain evidence="14">CHK33-5263</strain>
    </source>
</reference>
<dbReference type="InterPro" id="IPR003137">
    <property type="entry name" value="PA_domain"/>
</dbReference>
<keyword evidence="5 7" id="KW-0720">Serine protease</keyword>
<feature type="active site" description="Charge relay system" evidence="6 7">
    <location>
        <position position="640"/>
    </location>
</feature>
<dbReference type="EMBL" id="DXBS01000129">
    <property type="protein sequence ID" value="HIZ25183.1"/>
    <property type="molecule type" value="Genomic_DNA"/>
</dbReference>
<feature type="domain" description="Peptidase S8/S53" evidence="11">
    <location>
        <begin position="215"/>
        <end position="699"/>
    </location>
</feature>
<evidence type="ECO:0000313" key="15">
    <source>
        <dbReference type="Proteomes" id="UP000824044"/>
    </source>
</evidence>
<dbReference type="Pfam" id="PF02225">
    <property type="entry name" value="PA"/>
    <property type="match status" value="1"/>
</dbReference>
<dbReference type="Gene3D" id="3.80.10.10">
    <property type="entry name" value="Ribonuclease Inhibitor"/>
    <property type="match status" value="5"/>
</dbReference>
<keyword evidence="2 7" id="KW-0645">Protease</keyword>
<dbReference type="InterPro" id="IPR053139">
    <property type="entry name" value="Surface_bspA-like"/>
</dbReference>
<evidence type="ECO:0000259" key="11">
    <source>
        <dbReference type="Pfam" id="PF00082"/>
    </source>
</evidence>
<dbReference type="Gene3D" id="3.50.30.30">
    <property type="match status" value="1"/>
</dbReference>
<dbReference type="SUPFAM" id="SSF52025">
    <property type="entry name" value="PA domain"/>
    <property type="match status" value="1"/>
</dbReference>
<evidence type="ECO:0000256" key="5">
    <source>
        <dbReference type="ARBA" id="ARBA00022825"/>
    </source>
</evidence>